<evidence type="ECO:0000313" key="3">
    <source>
        <dbReference type="EnsemblMetazoa" id="ISCW002191-PA"/>
    </source>
</evidence>
<evidence type="ECO:0000256" key="1">
    <source>
        <dbReference type="SAM" id="SignalP"/>
    </source>
</evidence>
<evidence type="ECO:0000313" key="2">
    <source>
        <dbReference type="EMBL" id="EEC04117.1"/>
    </source>
</evidence>
<dbReference type="VEuPathDB" id="VectorBase:ISCP_003142"/>
<dbReference type="Proteomes" id="UP000001555">
    <property type="component" value="Unassembled WGS sequence"/>
</dbReference>
<proteinExistence type="predicted"/>
<feature type="signal peptide" evidence="1">
    <location>
        <begin position="1"/>
        <end position="17"/>
    </location>
</feature>
<dbReference type="EnsemblMetazoa" id="ISCW002191-RA">
    <property type="protein sequence ID" value="ISCW002191-PA"/>
    <property type="gene ID" value="ISCW002191"/>
</dbReference>
<keyword evidence="1" id="KW-0732">Signal</keyword>
<reference evidence="3" key="2">
    <citation type="submission" date="2020-05" db="UniProtKB">
        <authorList>
            <consortium name="EnsemblMetazoa"/>
        </authorList>
    </citation>
    <scope>IDENTIFICATION</scope>
    <source>
        <strain evidence="3">wikel</strain>
    </source>
</reference>
<dbReference type="EMBL" id="ABJB011134011">
    <property type="status" value="NOT_ANNOTATED_CDS"/>
    <property type="molecule type" value="Genomic_DNA"/>
</dbReference>
<sequence>MKFELLALVLLFGVAASAPQWPGWRPRTMYVCIQGRCHPMVSSIAQPRISPFFQSLAACRASCFGHPGSPYFWPSPVRPDFQVEIHDDCIPSLVRPKLPEIHDD</sequence>
<accession>B7PBZ5</accession>
<gene>
    <name evidence="2" type="ORF">IscW_ISCW002191</name>
</gene>
<dbReference type="EMBL" id="ABJB010757626">
    <property type="status" value="NOT_ANNOTATED_CDS"/>
    <property type="molecule type" value="Genomic_DNA"/>
</dbReference>
<dbReference type="VEuPathDB" id="VectorBase:ISCW002191"/>
<dbReference type="EMBL" id="DS680354">
    <property type="protein sequence ID" value="EEC04117.1"/>
    <property type="molecule type" value="Genomic_DNA"/>
</dbReference>
<keyword evidence="4" id="KW-1185">Reference proteome</keyword>
<evidence type="ECO:0000313" key="4">
    <source>
        <dbReference type="Proteomes" id="UP000001555"/>
    </source>
</evidence>
<dbReference type="PaxDb" id="6945-B7PBZ5"/>
<reference evidence="2 4" key="1">
    <citation type="submission" date="2008-03" db="EMBL/GenBank/DDBJ databases">
        <title>Annotation of Ixodes scapularis.</title>
        <authorList>
            <consortium name="Ixodes scapularis Genome Project Consortium"/>
            <person name="Caler E."/>
            <person name="Hannick L.I."/>
            <person name="Bidwell S."/>
            <person name="Joardar V."/>
            <person name="Thiagarajan M."/>
            <person name="Amedeo P."/>
            <person name="Galinsky K.J."/>
            <person name="Schobel S."/>
            <person name="Inman J."/>
            <person name="Hostetler J."/>
            <person name="Miller J."/>
            <person name="Hammond M."/>
            <person name="Megy K."/>
            <person name="Lawson D."/>
            <person name="Kodira C."/>
            <person name="Sutton G."/>
            <person name="Meyer J."/>
            <person name="Hill C.A."/>
            <person name="Birren B."/>
            <person name="Nene V."/>
            <person name="Collins F."/>
            <person name="Alarcon-Chaidez F."/>
            <person name="Wikel S."/>
            <person name="Strausberg R."/>
        </authorList>
    </citation>
    <scope>NUCLEOTIDE SEQUENCE [LARGE SCALE GENOMIC DNA]</scope>
    <source>
        <strain evidence="4">Wikel</strain>
        <strain evidence="2">Wikel colony</strain>
    </source>
</reference>
<dbReference type="VEuPathDB" id="VectorBase:ISCI002191"/>
<name>B7PBZ5_IXOSC</name>
<dbReference type="AlphaFoldDB" id="B7PBZ5"/>
<organism>
    <name type="scientific">Ixodes scapularis</name>
    <name type="common">Black-legged tick</name>
    <name type="synonym">Deer tick</name>
    <dbReference type="NCBI Taxonomy" id="6945"/>
    <lineage>
        <taxon>Eukaryota</taxon>
        <taxon>Metazoa</taxon>
        <taxon>Ecdysozoa</taxon>
        <taxon>Arthropoda</taxon>
        <taxon>Chelicerata</taxon>
        <taxon>Arachnida</taxon>
        <taxon>Acari</taxon>
        <taxon>Parasitiformes</taxon>
        <taxon>Ixodida</taxon>
        <taxon>Ixodoidea</taxon>
        <taxon>Ixodidae</taxon>
        <taxon>Ixodinae</taxon>
        <taxon>Ixodes</taxon>
    </lineage>
</organism>
<protein>
    <recommendedName>
        <fullName evidence="5">Secreted protein</fullName>
    </recommendedName>
</protein>
<evidence type="ECO:0008006" key="5">
    <source>
        <dbReference type="Google" id="ProtNLM"/>
    </source>
</evidence>
<feature type="chain" id="PRO_5014567962" description="Secreted protein" evidence="1">
    <location>
        <begin position="18"/>
        <end position="104"/>
    </location>
</feature>
<dbReference type="InParanoid" id="B7PBZ5"/>
<dbReference type="HOGENOM" id="CLU_2252944_0_0_1"/>